<gene>
    <name evidence="2" type="ORF">AWZ03_001548</name>
</gene>
<dbReference type="OMA" id="KRNCHII"/>
<feature type="region of interest" description="Disordered" evidence="1">
    <location>
        <begin position="1"/>
        <end position="22"/>
    </location>
</feature>
<evidence type="ECO:0008006" key="4">
    <source>
        <dbReference type="Google" id="ProtNLM"/>
    </source>
</evidence>
<organism evidence="2 3">
    <name type="scientific">Drosophila navojoa</name>
    <name type="common">Fruit fly</name>
    <dbReference type="NCBI Taxonomy" id="7232"/>
    <lineage>
        <taxon>Eukaryota</taxon>
        <taxon>Metazoa</taxon>
        <taxon>Ecdysozoa</taxon>
        <taxon>Arthropoda</taxon>
        <taxon>Hexapoda</taxon>
        <taxon>Insecta</taxon>
        <taxon>Pterygota</taxon>
        <taxon>Neoptera</taxon>
        <taxon>Endopterygota</taxon>
        <taxon>Diptera</taxon>
        <taxon>Brachycera</taxon>
        <taxon>Muscomorpha</taxon>
        <taxon>Ephydroidea</taxon>
        <taxon>Drosophilidae</taxon>
        <taxon>Drosophila</taxon>
    </lineage>
</organism>
<dbReference type="OrthoDB" id="7882536at2759"/>
<dbReference type="SUPFAM" id="SSF100895">
    <property type="entry name" value="Kazal-type serine protease inhibitors"/>
    <property type="match status" value="1"/>
</dbReference>
<evidence type="ECO:0000313" key="2">
    <source>
        <dbReference type="EMBL" id="TDG51878.1"/>
    </source>
</evidence>
<dbReference type="Gene3D" id="3.30.60.30">
    <property type="match status" value="1"/>
</dbReference>
<proteinExistence type="predicted"/>
<dbReference type="Proteomes" id="UP000295192">
    <property type="component" value="Unassembled WGS sequence"/>
</dbReference>
<dbReference type="InterPro" id="IPR036058">
    <property type="entry name" value="Kazal_dom_sf"/>
</dbReference>
<comment type="caution">
    <text evidence="2">The sequence shown here is derived from an EMBL/GenBank/DDBJ whole genome shotgun (WGS) entry which is preliminary data.</text>
</comment>
<evidence type="ECO:0000313" key="3">
    <source>
        <dbReference type="Proteomes" id="UP000295192"/>
    </source>
</evidence>
<dbReference type="AlphaFoldDB" id="A0A484BSX0"/>
<name>A0A484BSX0_DRONA</name>
<protein>
    <recommendedName>
        <fullName evidence="4">Kazal-like domain-containing protein</fullName>
    </recommendedName>
</protein>
<keyword evidence="3" id="KW-1185">Reference proteome</keyword>
<dbReference type="EMBL" id="LSRL02000006">
    <property type="protein sequence ID" value="TDG51878.1"/>
    <property type="molecule type" value="Genomic_DNA"/>
</dbReference>
<evidence type="ECO:0000256" key="1">
    <source>
        <dbReference type="SAM" id="MobiDB-lite"/>
    </source>
</evidence>
<accession>A0A484BSX0</accession>
<reference evidence="2 3" key="1">
    <citation type="journal article" date="2019" name="J. Hered.">
        <title>An Improved Genome Assembly for Drosophila navojoa, the Basal Species in the mojavensis Cluster.</title>
        <authorList>
            <person name="Vanderlinde T."/>
            <person name="Dupim E.G."/>
            <person name="Nazario-Yepiz N.O."/>
            <person name="Carvalho A.B."/>
        </authorList>
    </citation>
    <scope>NUCLEOTIDE SEQUENCE [LARGE SCALE GENOMIC DNA]</scope>
    <source>
        <strain evidence="2">Navoj_Jal97</strain>
        <tissue evidence="2">Whole organism</tissue>
    </source>
</reference>
<sequence>MGYSYDQGLGQGAEQAGVDNPSSSSSIQLFSCLYGVRELPGGLNVEADRRVSFLTVDDPNQNLLEVNNQLGAVYPNSLEVPNSLTDAELLSVYQYSTPGTPTQPPPTAMRADKRNCHIIKCPKFSESVYGSDGGTCYEFSNQCFMAVASCKRHNNRLPRLKEVTKKHCEKHLNRVVI</sequence>